<dbReference type="EMBL" id="CP029255">
    <property type="protein sequence ID" value="AWK06547.1"/>
    <property type="molecule type" value="Genomic_DNA"/>
</dbReference>
<accession>A0A2S1YR26</accession>
<feature type="compositionally biased region" description="Gly residues" evidence="1">
    <location>
        <begin position="212"/>
        <end position="223"/>
    </location>
</feature>
<protein>
    <recommendedName>
        <fullName evidence="5">Collagen-like protein</fullName>
    </recommendedName>
</protein>
<evidence type="ECO:0000256" key="2">
    <source>
        <dbReference type="SAM" id="SignalP"/>
    </source>
</evidence>
<evidence type="ECO:0000256" key="1">
    <source>
        <dbReference type="SAM" id="MobiDB-lite"/>
    </source>
</evidence>
<feature type="chain" id="PRO_5015471524" description="Collagen-like protein" evidence="2">
    <location>
        <begin position="20"/>
        <end position="223"/>
    </location>
</feature>
<dbReference type="AlphaFoldDB" id="A0A2S1YR26"/>
<organism evidence="3 4">
    <name type="scientific">Flavobacterium crocinum</name>
    <dbReference type="NCBI Taxonomy" id="2183896"/>
    <lineage>
        <taxon>Bacteria</taxon>
        <taxon>Pseudomonadati</taxon>
        <taxon>Bacteroidota</taxon>
        <taxon>Flavobacteriia</taxon>
        <taxon>Flavobacteriales</taxon>
        <taxon>Flavobacteriaceae</taxon>
        <taxon>Flavobacterium</taxon>
    </lineage>
</organism>
<dbReference type="Proteomes" id="UP000245250">
    <property type="component" value="Chromosome"/>
</dbReference>
<dbReference type="RefSeq" id="WP_109193960.1">
    <property type="nucleotide sequence ID" value="NZ_CP029255.1"/>
</dbReference>
<evidence type="ECO:0000313" key="4">
    <source>
        <dbReference type="Proteomes" id="UP000245250"/>
    </source>
</evidence>
<feature type="region of interest" description="Disordered" evidence="1">
    <location>
        <begin position="188"/>
        <end position="223"/>
    </location>
</feature>
<evidence type="ECO:0008006" key="5">
    <source>
        <dbReference type="Google" id="ProtNLM"/>
    </source>
</evidence>
<keyword evidence="2" id="KW-0732">Signal</keyword>
<gene>
    <name evidence="3" type="ORF">HYN56_20880</name>
</gene>
<dbReference type="OrthoDB" id="1247310at2"/>
<feature type="region of interest" description="Disordered" evidence="1">
    <location>
        <begin position="98"/>
        <end position="119"/>
    </location>
</feature>
<dbReference type="KEGG" id="fcr:HYN56_20880"/>
<sequence length="223" mass="23306">MKNKLLPLFVALGSYSAYSQVGVGTLTPNASAQLDITSDSKGLLIPQIALKSSTDIQTIKTGNVESLLVFNTSTIADITPGYYYWYKGRWNRIAISGEGGGKTETGTGTVPPADRGKTDYPGENVLIYTNTTNGDVYVQNPDGTWTRINGKDGVNGGNGAPGTPGVSIPFGSTIYVDKTTSIVYVLTPGSDPSKPENWIPVNGKDGNNGKDGINGGNGVPGAR</sequence>
<evidence type="ECO:0000313" key="3">
    <source>
        <dbReference type="EMBL" id="AWK06547.1"/>
    </source>
</evidence>
<reference evidence="3 4" key="1">
    <citation type="submission" date="2018-05" db="EMBL/GenBank/DDBJ databases">
        <title>Genome sequencing of Flavobacterium sp. HYN0056.</title>
        <authorList>
            <person name="Yi H."/>
            <person name="Baek C."/>
        </authorList>
    </citation>
    <scope>NUCLEOTIDE SEQUENCE [LARGE SCALE GENOMIC DNA]</scope>
    <source>
        <strain evidence="3 4">HYN0056</strain>
    </source>
</reference>
<keyword evidence="4" id="KW-1185">Reference proteome</keyword>
<name>A0A2S1YR26_9FLAO</name>
<proteinExistence type="predicted"/>
<feature type="signal peptide" evidence="2">
    <location>
        <begin position="1"/>
        <end position="19"/>
    </location>
</feature>